<comment type="caution">
    <text evidence="1">The sequence shown here is derived from an EMBL/GenBank/DDBJ whole genome shotgun (WGS) entry which is preliminary data.</text>
</comment>
<accession>A0A8T0F562</accession>
<gene>
    <name evidence="1" type="ORF">HNY73_011461</name>
</gene>
<sequence>MHSGGNLDTCGVQKVEAAAESKRNLIYSYTNQPVMSAAFTNAHRTSRIHRRIGIACLWILEHDINLSEVVPEAATFQLKKIPPGATAKVQPLDVAFVRSWKQFARRVSDRAVMEGGVDIFQSNNIIKLQSLVHFQFSAPQYSDMIRYAWFKSWLLQIRPPNFKHLCNFVFSRG</sequence>
<dbReference type="Proteomes" id="UP000807504">
    <property type="component" value="Unassembled WGS sequence"/>
</dbReference>
<dbReference type="EMBL" id="JABXBU010000030">
    <property type="protein sequence ID" value="KAF8785981.1"/>
    <property type="molecule type" value="Genomic_DNA"/>
</dbReference>
<reference evidence="1" key="2">
    <citation type="submission" date="2020-06" db="EMBL/GenBank/DDBJ databases">
        <authorList>
            <person name="Sheffer M."/>
        </authorList>
    </citation>
    <scope>NUCLEOTIDE SEQUENCE</scope>
</reference>
<keyword evidence="2" id="KW-1185">Reference proteome</keyword>
<proteinExistence type="predicted"/>
<organism evidence="1 2">
    <name type="scientific">Argiope bruennichi</name>
    <name type="common">Wasp spider</name>
    <name type="synonym">Aranea bruennichi</name>
    <dbReference type="NCBI Taxonomy" id="94029"/>
    <lineage>
        <taxon>Eukaryota</taxon>
        <taxon>Metazoa</taxon>
        <taxon>Ecdysozoa</taxon>
        <taxon>Arthropoda</taxon>
        <taxon>Chelicerata</taxon>
        <taxon>Arachnida</taxon>
        <taxon>Araneae</taxon>
        <taxon>Araneomorphae</taxon>
        <taxon>Entelegynae</taxon>
        <taxon>Araneoidea</taxon>
        <taxon>Araneidae</taxon>
        <taxon>Argiope</taxon>
    </lineage>
</organism>
<evidence type="ECO:0000313" key="1">
    <source>
        <dbReference type="EMBL" id="KAF8785981.1"/>
    </source>
</evidence>
<dbReference type="AlphaFoldDB" id="A0A8T0F562"/>
<reference evidence="1" key="1">
    <citation type="journal article" date="2020" name="bioRxiv">
        <title>Chromosome-level reference genome of the European wasp spider Argiope bruennichi: a resource for studies on range expansion and evolutionary adaptation.</title>
        <authorList>
            <person name="Sheffer M.M."/>
            <person name="Hoppe A."/>
            <person name="Krehenwinkel H."/>
            <person name="Uhl G."/>
            <person name="Kuss A.W."/>
            <person name="Jensen L."/>
            <person name="Jensen C."/>
            <person name="Gillespie R.G."/>
            <person name="Hoff K.J."/>
            <person name="Prost S."/>
        </authorList>
    </citation>
    <scope>NUCLEOTIDE SEQUENCE</scope>
</reference>
<protein>
    <submittedName>
        <fullName evidence="1">Uncharacterized protein</fullName>
    </submittedName>
</protein>
<evidence type="ECO:0000313" key="2">
    <source>
        <dbReference type="Proteomes" id="UP000807504"/>
    </source>
</evidence>
<name>A0A8T0F562_ARGBR</name>